<dbReference type="RefSeq" id="WP_066546014.1">
    <property type="nucleotide sequence ID" value="NZ_MASJ01000023.1"/>
</dbReference>
<proteinExistence type="predicted"/>
<evidence type="ECO:0000313" key="2">
    <source>
        <dbReference type="Proteomes" id="UP000093199"/>
    </source>
</evidence>
<keyword evidence="2" id="KW-1185">Reference proteome</keyword>
<organism evidence="1 2">
    <name type="scientific">Caryophanon tenue</name>
    <dbReference type="NCBI Taxonomy" id="33978"/>
    <lineage>
        <taxon>Bacteria</taxon>
        <taxon>Bacillati</taxon>
        <taxon>Bacillota</taxon>
        <taxon>Bacilli</taxon>
        <taxon>Bacillales</taxon>
        <taxon>Caryophanaceae</taxon>
        <taxon>Caryophanon</taxon>
    </lineage>
</organism>
<dbReference type="STRING" id="33978.A6M13_03790"/>
<protein>
    <submittedName>
        <fullName evidence="1">Uncharacterized protein</fullName>
    </submittedName>
</protein>
<name>A0A1C0YBZ5_9BACL</name>
<evidence type="ECO:0000313" key="1">
    <source>
        <dbReference type="EMBL" id="OCS84708.1"/>
    </source>
</evidence>
<dbReference type="AlphaFoldDB" id="A0A1C0YBZ5"/>
<comment type="caution">
    <text evidence="1">The sequence shown here is derived from an EMBL/GenBank/DDBJ whole genome shotgun (WGS) entry which is preliminary data.</text>
</comment>
<sequence>MPYYITASIPLPENHFVTRTEEMPTIFQARHLPIFHVPDMPQNAEVLFHFLHTEAAHYYQCTFEFVHIDAYPVKQKQIIFLHQLTAPQQLLLASGQMLIIEKVDAASQVLF</sequence>
<gene>
    <name evidence="1" type="ORF">A6M13_03790</name>
</gene>
<accession>A0A1C0YBZ5</accession>
<reference evidence="1 2" key="1">
    <citation type="submission" date="2016-07" db="EMBL/GenBank/DDBJ databases">
        <title>Caryophanon tenue genome sequencing.</title>
        <authorList>
            <person name="Verma A."/>
            <person name="Pal Y."/>
            <person name="Krishnamurthi S."/>
        </authorList>
    </citation>
    <scope>NUCLEOTIDE SEQUENCE [LARGE SCALE GENOMIC DNA]</scope>
    <source>
        <strain evidence="1 2">DSM 14152</strain>
    </source>
</reference>
<dbReference type="Proteomes" id="UP000093199">
    <property type="component" value="Unassembled WGS sequence"/>
</dbReference>
<dbReference type="EMBL" id="MASJ01000023">
    <property type="protein sequence ID" value="OCS84708.1"/>
    <property type="molecule type" value="Genomic_DNA"/>
</dbReference>